<dbReference type="PANTHER" id="PTHR33232:SF20">
    <property type="entry name" value="PROTEIN SIEVE ELEMENT OCCLUSION B-LIKE"/>
    <property type="match status" value="1"/>
</dbReference>
<evidence type="ECO:0000259" key="1">
    <source>
        <dbReference type="Pfam" id="PF14577"/>
    </source>
</evidence>
<dbReference type="PANTHER" id="PTHR33232">
    <property type="entry name" value="PROTEIN SIEVE ELEMENT OCCLUSION B-LIKE"/>
    <property type="match status" value="1"/>
</dbReference>
<comment type="caution">
    <text evidence="2">The sequence shown here is derived from an EMBL/GenBank/DDBJ whole genome shotgun (WGS) entry which is preliminary data.</text>
</comment>
<evidence type="ECO:0000313" key="3">
    <source>
        <dbReference type="Proteomes" id="UP000237105"/>
    </source>
</evidence>
<gene>
    <name evidence="2" type="ORF">PanWU01x14_293600</name>
</gene>
<dbReference type="Pfam" id="PF14577">
    <property type="entry name" value="SEO_C"/>
    <property type="match status" value="1"/>
</dbReference>
<protein>
    <submittedName>
        <fullName evidence="2">Sieve element occlusion, N-terminal</fullName>
    </submittedName>
</protein>
<dbReference type="AlphaFoldDB" id="A0A2P5AWM2"/>
<dbReference type="InterPro" id="IPR039299">
    <property type="entry name" value="SEOA"/>
</dbReference>
<accession>A0A2P5AWM2</accession>
<dbReference type="EMBL" id="JXTB01000429">
    <property type="protein sequence ID" value="PON40918.1"/>
    <property type="molecule type" value="Genomic_DNA"/>
</dbReference>
<keyword evidence="3" id="KW-1185">Reference proteome</keyword>
<dbReference type="GO" id="GO:0010088">
    <property type="term" value="P:phloem development"/>
    <property type="evidence" value="ECO:0007669"/>
    <property type="project" value="InterPro"/>
</dbReference>
<dbReference type="InterPro" id="IPR027944">
    <property type="entry name" value="SEO_C"/>
</dbReference>
<dbReference type="STRING" id="3476.A0A2P5AWM2"/>
<dbReference type="Proteomes" id="UP000237105">
    <property type="component" value="Unassembled WGS sequence"/>
</dbReference>
<feature type="domain" description="Sieve element occlusion C-terminal" evidence="1">
    <location>
        <begin position="177"/>
        <end position="292"/>
    </location>
</feature>
<sequence>MEDEGWRSSRLMKKSQSQVRELLPAFCGWIGKRKERQLLPQGDSGSSTTAAFRYSFEDEDELMKKIRDTYNSDKYAIAVKPLLYIIDVIFYGATDLRGFIEVSLSHETINLQVQDMVEELPTTVISAITYQLFSKCLAGENVHIISMEVLEIIKDYNWDSKVVLTFLDFAVIFGECHLKRLVKLIDIIQNENLSRTLDWNILWYFWVRLESMLYSKKLTQRGKCDIIMQGIIALLSYDSEHKNWAIISNGTGKIVVANGEHMLRGLCQLWKMKSRENNTGFVDALDEYICKTYPAPAAPDKYASDILTATVPKKDYEVFKVVERILVSTNIHDSKSRGIKLPYKCDHRAVNSFYNKKRPITGGDTRVSLTKPGGVTALPTPAKWGGNQKKYPARVHRLCTVGGAIAPHFSKPHDAYLGLMCVLIPRVF</sequence>
<name>A0A2P5AWM2_PARAD</name>
<organism evidence="2 3">
    <name type="scientific">Parasponia andersonii</name>
    <name type="common">Sponia andersonii</name>
    <dbReference type="NCBI Taxonomy" id="3476"/>
    <lineage>
        <taxon>Eukaryota</taxon>
        <taxon>Viridiplantae</taxon>
        <taxon>Streptophyta</taxon>
        <taxon>Embryophyta</taxon>
        <taxon>Tracheophyta</taxon>
        <taxon>Spermatophyta</taxon>
        <taxon>Magnoliopsida</taxon>
        <taxon>eudicotyledons</taxon>
        <taxon>Gunneridae</taxon>
        <taxon>Pentapetalae</taxon>
        <taxon>rosids</taxon>
        <taxon>fabids</taxon>
        <taxon>Rosales</taxon>
        <taxon>Cannabaceae</taxon>
        <taxon>Parasponia</taxon>
    </lineage>
</organism>
<reference evidence="3" key="1">
    <citation type="submission" date="2016-06" db="EMBL/GenBank/DDBJ databases">
        <title>Parallel loss of symbiosis genes in relatives of nitrogen-fixing non-legume Parasponia.</title>
        <authorList>
            <person name="Van Velzen R."/>
            <person name="Holmer R."/>
            <person name="Bu F."/>
            <person name="Rutten L."/>
            <person name="Van Zeijl A."/>
            <person name="Liu W."/>
            <person name="Santuari L."/>
            <person name="Cao Q."/>
            <person name="Sharma T."/>
            <person name="Shen D."/>
            <person name="Roswanjaya Y."/>
            <person name="Wardhani T."/>
            <person name="Kalhor M.S."/>
            <person name="Jansen J."/>
            <person name="Van den Hoogen J."/>
            <person name="Gungor B."/>
            <person name="Hartog M."/>
            <person name="Hontelez J."/>
            <person name="Verver J."/>
            <person name="Yang W.-C."/>
            <person name="Schijlen E."/>
            <person name="Repin R."/>
            <person name="Schilthuizen M."/>
            <person name="Schranz E."/>
            <person name="Heidstra R."/>
            <person name="Miyata K."/>
            <person name="Fedorova E."/>
            <person name="Kohlen W."/>
            <person name="Bisseling T."/>
            <person name="Smit S."/>
            <person name="Geurts R."/>
        </authorList>
    </citation>
    <scope>NUCLEOTIDE SEQUENCE [LARGE SCALE GENOMIC DNA]</scope>
    <source>
        <strain evidence="3">cv. WU1-14</strain>
    </source>
</reference>
<proteinExistence type="predicted"/>
<evidence type="ECO:0000313" key="2">
    <source>
        <dbReference type="EMBL" id="PON40918.1"/>
    </source>
</evidence>